<evidence type="ECO:0000313" key="2">
    <source>
        <dbReference type="EMBL" id="OPH83308.1"/>
    </source>
</evidence>
<feature type="transmembrane region" description="Helical" evidence="1">
    <location>
        <begin position="7"/>
        <end position="27"/>
    </location>
</feature>
<keyword evidence="1" id="KW-0812">Transmembrane</keyword>
<keyword evidence="1" id="KW-0472">Membrane</keyword>
<dbReference type="EMBL" id="MWPQ01000034">
    <property type="protein sequence ID" value="OPH83308.1"/>
    <property type="molecule type" value="Genomic_DNA"/>
</dbReference>
<gene>
    <name evidence="2" type="ORF">B2M20_07690</name>
</gene>
<evidence type="ECO:0000256" key="1">
    <source>
        <dbReference type="SAM" id="Phobius"/>
    </source>
</evidence>
<feature type="transmembrane region" description="Helical" evidence="1">
    <location>
        <begin position="67"/>
        <end position="86"/>
    </location>
</feature>
<comment type="caution">
    <text evidence="2">The sequence shown here is derived from an EMBL/GenBank/DDBJ whole genome shotgun (WGS) entry which is preliminary data.</text>
</comment>
<sequence length="87" mass="9400">MNDAQRVIIVGLVLIVGATMAFVFLHFGQGQFCREDNITIHVLSGQDEDSAFGPEYGLDTKEGIPDVLLRLIFPMFLFAGAALVGAT</sequence>
<dbReference type="AlphaFoldDB" id="A0A1V4HZ96"/>
<dbReference type="Proteomes" id="UP000189940">
    <property type="component" value="Unassembled WGS sequence"/>
</dbReference>
<keyword evidence="1" id="KW-1133">Transmembrane helix</keyword>
<organism evidence="2 3">
    <name type="scientific">Nitrobacter vulgaris</name>
    <dbReference type="NCBI Taxonomy" id="29421"/>
    <lineage>
        <taxon>Bacteria</taxon>
        <taxon>Pseudomonadati</taxon>
        <taxon>Pseudomonadota</taxon>
        <taxon>Alphaproteobacteria</taxon>
        <taxon>Hyphomicrobiales</taxon>
        <taxon>Nitrobacteraceae</taxon>
        <taxon>Nitrobacter</taxon>
    </lineage>
</organism>
<reference evidence="2 3" key="1">
    <citation type="submission" date="2017-02" db="EMBL/GenBank/DDBJ databases">
        <title>Genome sequence of the nitrite-oxidizing bacterium Nitrobacter vulgaris strain Ab1.</title>
        <authorList>
            <person name="Mellbye B.L."/>
            <person name="Davis E.W."/>
            <person name="Spieck E."/>
            <person name="Chang J.H."/>
            <person name="Bottomley P.J."/>
            <person name="Sayavedra-Soto L.A."/>
        </authorList>
    </citation>
    <scope>NUCLEOTIDE SEQUENCE [LARGE SCALE GENOMIC DNA]</scope>
    <source>
        <strain evidence="2 3">Ab1</strain>
    </source>
</reference>
<evidence type="ECO:0000313" key="3">
    <source>
        <dbReference type="Proteomes" id="UP000189940"/>
    </source>
</evidence>
<name>A0A1V4HZ96_NITVU</name>
<proteinExistence type="predicted"/>
<accession>A0A1V4HZ96</accession>
<protein>
    <submittedName>
        <fullName evidence="2">Uncharacterized protein</fullName>
    </submittedName>
</protein>
<keyword evidence="3" id="KW-1185">Reference proteome</keyword>
<dbReference type="RefSeq" id="WP_079446483.1">
    <property type="nucleotide sequence ID" value="NZ_MWPQ01000034.1"/>
</dbReference>